<name>A0ABP1R2N6_9HEXA</name>
<feature type="compositionally biased region" description="Basic residues" evidence="1">
    <location>
        <begin position="92"/>
        <end position="106"/>
    </location>
</feature>
<evidence type="ECO:0000256" key="1">
    <source>
        <dbReference type="SAM" id="MobiDB-lite"/>
    </source>
</evidence>
<proteinExistence type="predicted"/>
<dbReference type="Proteomes" id="UP001642540">
    <property type="component" value="Unassembled WGS sequence"/>
</dbReference>
<comment type="caution">
    <text evidence="2">The sequence shown here is derived from an EMBL/GenBank/DDBJ whole genome shotgun (WGS) entry which is preliminary data.</text>
</comment>
<feature type="compositionally biased region" description="Basic residues" evidence="1">
    <location>
        <begin position="123"/>
        <end position="155"/>
    </location>
</feature>
<reference evidence="2 3" key="1">
    <citation type="submission" date="2024-08" db="EMBL/GenBank/DDBJ databases">
        <authorList>
            <person name="Cucini C."/>
            <person name="Frati F."/>
        </authorList>
    </citation>
    <scope>NUCLEOTIDE SEQUENCE [LARGE SCALE GENOMIC DNA]</scope>
</reference>
<feature type="compositionally biased region" description="Basic and acidic residues" evidence="1">
    <location>
        <begin position="107"/>
        <end position="122"/>
    </location>
</feature>
<feature type="region of interest" description="Disordered" evidence="1">
    <location>
        <begin position="92"/>
        <end position="155"/>
    </location>
</feature>
<keyword evidence="3" id="KW-1185">Reference proteome</keyword>
<evidence type="ECO:0000313" key="2">
    <source>
        <dbReference type="EMBL" id="CAL8118356.1"/>
    </source>
</evidence>
<accession>A0ABP1R2N6</accession>
<organism evidence="2 3">
    <name type="scientific">Orchesella dallaii</name>
    <dbReference type="NCBI Taxonomy" id="48710"/>
    <lineage>
        <taxon>Eukaryota</taxon>
        <taxon>Metazoa</taxon>
        <taxon>Ecdysozoa</taxon>
        <taxon>Arthropoda</taxon>
        <taxon>Hexapoda</taxon>
        <taxon>Collembola</taxon>
        <taxon>Entomobryomorpha</taxon>
        <taxon>Entomobryoidea</taxon>
        <taxon>Orchesellidae</taxon>
        <taxon>Orchesellinae</taxon>
        <taxon>Orchesella</taxon>
    </lineage>
</organism>
<dbReference type="EMBL" id="CAXLJM020000057">
    <property type="protein sequence ID" value="CAL8118356.1"/>
    <property type="molecule type" value="Genomic_DNA"/>
</dbReference>
<evidence type="ECO:0000313" key="3">
    <source>
        <dbReference type="Proteomes" id="UP001642540"/>
    </source>
</evidence>
<feature type="region of interest" description="Disordered" evidence="1">
    <location>
        <begin position="254"/>
        <end position="278"/>
    </location>
</feature>
<sequence>MTDVTIRITGYSDSLTINTAPVDLCMSSASSYSKTRDDVRDKEASFTNEESLTLSLLKGGETVSYYGARSMPTEVHAKIPLRKLTRNEGIFKNKRSVCSKKSKRNGRGKESRNWKHNRDPDRRHQRKKTAHAKKESGKRKTSKTAHKFKTQVNDHKHKQCLISLSSSSSPSTSLESMFSSPISPSPRFKKKYMNIVKSKSRVEEESVPRTMYQNVLTKYYKARRVVKNLIENFKLEESKNALMELVKQKDALCKSDENDESENDINNNSNQPQDFVAGNSEIQPNPYELQMLKIEMIQKKATVICEPSLRPAIFNIPRDSPPDSMFKVMEKLNKSGKRCISCAKRLELESKSSS</sequence>
<gene>
    <name evidence="2" type="ORF">ODALV1_LOCUS18098</name>
</gene>
<protein>
    <submittedName>
        <fullName evidence="2">Uncharacterized protein</fullName>
    </submittedName>
</protein>